<evidence type="ECO:0000256" key="5">
    <source>
        <dbReference type="ARBA" id="ARBA00023002"/>
    </source>
</evidence>
<comment type="similarity">
    <text evidence="2">Belongs to the oxygen-dependent FAD-linked oxidoreductase family.</text>
</comment>
<evidence type="ECO:0000313" key="6">
    <source>
        <dbReference type="EMBL" id="KAJ7691173.1"/>
    </source>
</evidence>
<name>A0AAD7DH69_MYCRO</name>
<comment type="caution">
    <text evidence="6">The sequence shown here is derived from an EMBL/GenBank/DDBJ whole genome shotgun (WGS) entry which is preliminary data.</text>
</comment>
<dbReference type="Proteomes" id="UP001221757">
    <property type="component" value="Unassembled WGS sequence"/>
</dbReference>
<dbReference type="SUPFAM" id="SSF56176">
    <property type="entry name" value="FAD-binding/transporter-associated domain-like"/>
    <property type="match status" value="1"/>
</dbReference>
<keyword evidence="4" id="KW-0274">FAD</keyword>
<keyword evidence="7" id="KW-1185">Reference proteome</keyword>
<dbReference type="GO" id="GO:0016491">
    <property type="term" value="F:oxidoreductase activity"/>
    <property type="evidence" value="ECO:0007669"/>
    <property type="project" value="UniProtKB-KW"/>
</dbReference>
<evidence type="ECO:0000256" key="3">
    <source>
        <dbReference type="ARBA" id="ARBA00022630"/>
    </source>
</evidence>
<evidence type="ECO:0000256" key="1">
    <source>
        <dbReference type="ARBA" id="ARBA00001974"/>
    </source>
</evidence>
<keyword evidence="3" id="KW-0285">Flavoprotein</keyword>
<dbReference type="Gene3D" id="3.30.465.10">
    <property type="match status" value="2"/>
</dbReference>
<comment type="cofactor">
    <cofactor evidence="1">
        <name>FAD</name>
        <dbReference type="ChEBI" id="CHEBI:57692"/>
    </cofactor>
</comment>
<dbReference type="PANTHER" id="PTHR42973:SF39">
    <property type="entry name" value="FAD-BINDING PCMH-TYPE DOMAIN-CONTAINING PROTEIN"/>
    <property type="match status" value="1"/>
</dbReference>
<organism evidence="6 7">
    <name type="scientific">Mycena rosella</name>
    <name type="common">Pink bonnet</name>
    <name type="synonym">Agaricus rosellus</name>
    <dbReference type="NCBI Taxonomy" id="1033263"/>
    <lineage>
        <taxon>Eukaryota</taxon>
        <taxon>Fungi</taxon>
        <taxon>Dikarya</taxon>
        <taxon>Basidiomycota</taxon>
        <taxon>Agaricomycotina</taxon>
        <taxon>Agaricomycetes</taxon>
        <taxon>Agaricomycetidae</taxon>
        <taxon>Agaricales</taxon>
        <taxon>Marasmiineae</taxon>
        <taxon>Mycenaceae</taxon>
        <taxon>Mycena</taxon>
    </lineage>
</organism>
<dbReference type="InterPro" id="IPR016169">
    <property type="entry name" value="FAD-bd_PCMH_sub2"/>
</dbReference>
<reference evidence="6" key="1">
    <citation type="submission" date="2023-03" db="EMBL/GenBank/DDBJ databases">
        <title>Massive genome expansion in bonnet fungi (Mycena s.s.) driven by repeated elements and novel gene families across ecological guilds.</title>
        <authorList>
            <consortium name="Lawrence Berkeley National Laboratory"/>
            <person name="Harder C.B."/>
            <person name="Miyauchi S."/>
            <person name="Viragh M."/>
            <person name="Kuo A."/>
            <person name="Thoen E."/>
            <person name="Andreopoulos B."/>
            <person name="Lu D."/>
            <person name="Skrede I."/>
            <person name="Drula E."/>
            <person name="Henrissat B."/>
            <person name="Morin E."/>
            <person name="Kohler A."/>
            <person name="Barry K."/>
            <person name="LaButti K."/>
            <person name="Morin E."/>
            <person name="Salamov A."/>
            <person name="Lipzen A."/>
            <person name="Mereny Z."/>
            <person name="Hegedus B."/>
            <person name="Baldrian P."/>
            <person name="Stursova M."/>
            <person name="Weitz H."/>
            <person name="Taylor A."/>
            <person name="Grigoriev I.V."/>
            <person name="Nagy L.G."/>
            <person name="Martin F."/>
            <person name="Kauserud H."/>
        </authorList>
    </citation>
    <scope>NUCLEOTIDE SEQUENCE</scope>
    <source>
        <strain evidence="6">CBHHK067</strain>
    </source>
</reference>
<protein>
    <submittedName>
        <fullName evidence="6">Uncharacterized protein</fullName>
    </submittedName>
</protein>
<accession>A0AAD7DH69</accession>
<proteinExistence type="inferred from homology"/>
<dbReference type="InterPro" id="IPR050416">
    <property type="entry name" value="FAD-linked_Oxidoreductase"/>
</dbReference>
<dbReference type="GO" id="GO:0050660">
    <property type="term" value="F:flavin adenine dinucleotide binding"/>
    <property type="evidence" value="ECO:0007669"/>
    <property type="project" value="InterPro"/>
</dbReference>
<evidence type="ECO:0000256" key="2">
    <source>
        <dbReference type="ARBA" id="ARBA00005466"/>
    </source>
</evidence>
<evidence type="ECO:0000313" key="7">
    <source>
        <dbReference type="Proteomes" id="UP001221757"/>
    </source>
</evidence>
<dbReference type="EMBL" id="JARKIE010000060">
    <property type="protein sequence ID" value="KAJ7691173.1"/>
    <property type="molecule type" value="Genomic_DNA"/>
</dbReference>
<dbReference type="InterPro" id="IPR036318">
    <property type="entry name" value="FAD-bd_PCMH-like_sf"/>
</dbReference>
<gene>
    <name evidence="6" type="ORF">B0H17DRAFT_1201274</name>
</gene>
<keyword evidence="5" id="KW-0560">Oxidoreductase</keyword>
<evidence type="ECO:0000256" key="4">
    <source>
        <dbReference type="ARBA" id="ARBA00022827"/>
    </source>
</evidence>
<sequence>MSAFILTPQGLKLFHGILGPAAVRFAPQHNLRVAVESSEYDSLGRSTAPGALLIHTASFRNLTFTDSFYIGTQDMGSALTMGSEVRSHWTLYKQAKAHGRSALRADSSKGLDTRLYPRNSASPRIMSSFDIVVTSGDLLKVHSISHADLFYALRGGGSGSWGIIISATFSTFPAVNATFASIALAASNNTAANYLATVHAQHIFDLDPVSSSHSLLILSKDAAFGGATVALAGYLPDTTTARSMALLGPFLRAALAVPGTSLLSQSYAYVDMNAHLFQLADDTAGGNDVSQFAGKRVTFPANCGYEQLLDSGTTNIIQVVGGGKVAEDANISSAVHPAWRTAKIHLILAKGWSDSASPAEIDVLRRKFKTRQRPILELISGPDAGAYSNEADVLEPAFQSISARTTPD</sequence>
<dbReference type="PANTHER" id="PTHR42973">
    <property type="entry name" value="BINDING OXIDOREDUCTASE, PUTATIVE (AFU_ORTHOLOGUE AFUA_1G17690)-RELATED"/>
    <property type="match status" value="1"/>
</dbReference>
<dbReference type="AlphaFoldDB" id="A0AAD7DH69"/>